<dbReference type="Pfam" id="PF01694">
    <property type="entry name" value="Rhomboid"/>
    <property type="match status" value="1"/>
</dbReference>
<comment type="function">
    <text evidence="9">Serine protease involved in intramembrane proteolysis.</text>
</comment>
<keyword evidence="9" id="KW-0645">Protease</keyword>
<feature type="transmembrane region" description="Helical" evidence="9">
    <location>
        <begin position="57"/>
        <end position="79"/>
    </location>
</feature>
<dbReference type="RefSeq" id="XP_011090060.1">
    <property type="nucleotide sequence ID" value="XM_011091758.2"/>
</dbReference>
<evidence type="ECO:0000256" key="8">
    <source>
        <dbReference type="ARBA" id="ARBA00023136"/>
    </source>
</evidence>
<evidence type="ECO:0000256" key="9">
    <source>
        <dbReference type="RuleBase" id="RU362115"/>
    </source>
</evidence>
<keyword evidence="4 9" id="KW-0812">Transmembrane</keyword>
<feature type="domain" description="Peptidase S54 rhomboid" evidence="11">
    <location>
        <begin position="131"/>
        <end position="267"/>
    </location>
</feature>
<gene>
    <name evidence="13" type="primary">LOC105170837</name>
</gene>
<evidence type="ECO:0000256" key="3">
    <source>
        <dbReference type="ARBA" id="ARBA00009045"/>
    </source>
</evidence>
<dbReference type="PANTHER" id="PTHR22936:SF107">
    <property type="entry name" value="RHOMBOID-LIKE PROTEIN 1"/>
    <property type="match status" value="1"/>
</dbReference>
<evidence type="ECO:0000313" key="13">
    <source>
        <dbReference type="RefSeq" id="XP_011090060.1"/>
    </source>
</evidence>
<dbReference type="InterPro" id="IPR035952">
    <property type="entry name" value="Rhomboid-like_sf"/>
</dbReference>
<protein>
    <recommendedName>
        <fullName evidence="9">RHOMBOID-like protein</fullName>
        <ecNumber evidence="9">3.4.21.105</ecNumber>
    </recommendedName>
</protein>
<sequence length="391" mass="43874">MGRTPYNSPPESALPIKVQPRESPYPVPHPHGQYHGYPPPLPPQHLPPPRYYAPKRWFPWLMPTFIVANIVIFVISMYINDCPARFRNCTGTSVLGRFAFQSTHENPLLGPSASTLLSLGAMDVQKVVQQHEIWRLVSCMWLHAGAFHVFANMFSLLFVGIRLEQEFGFLRIGLLYLISGVGGSLISSLFVRDTISVGASGALFGLLGAMLSELFANWTIYENKCESLLSLLIIILINMALGILPHVDNFAHLGGFFTGFLLGFVLLLRPQFAWFNARNSPPGYVTKPKPKYKAYQCILLIISMIILVTGFTIGLVLLMSGIDGNKYCHWCHYLKCVPTPLWTCDAKCSSHQYENQLNLKCLTNQKTRSYILENSNNSTMIQKLCADLCLE</sequence>
<dbReference type="InterPro" id="IPR022764">
    <property type="entry name" value="Peptidase_S54_rhomboid_dom"/>
</dbReference>
<dbReference type="OrthoDB" id="418595at2759"/>
<dbReference type="EC" id="3.4.21.105" evidence="9"/>
<dbReference type="GO" id="GO:0004252">
    <property type="term" value="F:serine-type endopeptidase activity"/>
    <property type="evidence" value="ECO:0007669"/>
    <property type="project" value="InterPro"/>
</dbReference>
<organism evidence="12 13">
    <name type="scientific">Sesamum indicum</name>
    <name type="common">Oriental sesame</name>
    <name type="synonym">Sesamum orientale</name>
    <dbReference type="NCBI Taxonomy" id="4182"/>
    <lineage>
        <taxon>Eukaryota</taxon>
        <taxon>Viridiplantae</taxon>
        <taxon>Streptophyta</taxon>
        <taxon>Embryophyta</taxon>
        <taxon>Tracheophyta</taxon>
        <taxon>Spermatophyta</taxon>
        <taxon>Magnoliopsida</taxon>
        <taxon>eudicotyledons</taxon>
        <taxon>Gunneridae</taxon>
        <taxon>Pentapetalae</taxon>
        <taxon>asterids</taxon>
        <taxon>lamiids</taxon>
        <taxon>Lamiales</taxon>
        <taxon>Pedaliaceae</taxon>
        <taxon>Sesamum</taxon>
    </lineage>
</organism>
<reference evidence="13" key="1">
    <citation type="submission" date="2025-08" db="UniProtKB">
        <authorList>
            <consortium name="RefSeq"/>
        </authorList>
    </citation>
    <scope>IDENTIFICATION</scope>
</reference>
<feature type="transmembrane region" description="Helical" evidence="9">
    <location>
        <begin position="250"/>
        <end position="268"/>
    </location>
</feature>
<keyword evidence="6 9" id="KW-0720">Serine protease</keyword>
<keyword evidence="12" id="KW-1185">Reference proteome</keyword>
<dbReference type="SUPFAM" id="SSF144091">
    <property type="entry name" value="Rhomboid-like"/>
    <property type="match status" value="1"/>
</dbReference>
<feature type="transmembrane region" description="Helical" evidence="9">
    <location>
        <begin position="297"/>
        <end position="319"/>
    </location>
</feature>
<dbReference type="GO" id="GO:0005794">
    <property type="term" value="C:Golgi apparatus"/>
    <property type="evidence" value="ECO:0007669"/>
    <property type="project" value="UniProtKB-ARBA"/>
</dbReference>
<keyword evidence="5 9" id="KW-0378">Hydrolase</keyword>
<evidence type="ECO:0000313" key="12">
    <source>
        <dbReference type="Proteomes" id="UP000504604"/>
    </source>
</evidence>
<proteinExistence type="inferred from homology"/>
<name>A0A6I9TY73_SESIN</name>
<evidence type="ECO:0000256" key="4">
    <source>
        <dbReference type="ARBA" id="ARBA00022692"/>
    </source>
</evidence>
<evidence type="ECO:0000256" key="5">
    <source>
        <dbReference type="ARBA" id="ARBA00022801"/>
    </source>
</evidence>
<keyword evidence="8 9" id="KW-0472">Membrane</keyword>
<comment type="subcellular location">
    <subcellularLocation>
        <location evidence="2 9">Membrane</location>
        <topology evidence="2 9">Multi-pass membrane protein</topology>
    </subcellularLocation>
</comment>
<evidence type="ECO:0000256" key="2">
    <source>
        <dbReference type="ARBA" id="ARBA00004141"/>
    </source>
</evidence>
<feature type="transmembrane region" description="Helical" evidence="9">
    <location>
        <begin position="197"/>
        <end position="216"/>
    </location>
</feature>
<dbReference type="GO" id="GO:0006508">
    <property type="term" value="P:proteolysis"/>
    <property type="evidence" value="ECO:0007669"/>
    <property type="project" value="UniProtKB-KW"/>
</dbReference>
<dbReference type="FunFam" id="1.20.1540.10:FF:000019">
    <property type="entry name" value="RHOMBOID-like protein"/>
    <property type="match status" value="1"/>
</dbReference>
<dbReference type="Gene3D" id="1.20.1540.10">
    <property type="entry name" value="Rhomboid-like"/>
    <property type="match status" value="1"/>
</dbReference>
<dbReference type="GO" id="GO:0016020">
    <property type="term" value="C:membrane"/>
    <property type="evidence" value="ECO:0007669"/>
    <property type="project" value="UniProtKB-SubCell"/>
</dbReference>
<evidence type="ECO:0000256" key="7">
    <source>
        <dbReference type="ARBA" id="ARBA00022989"/>
    </source>
</evidence>
<accession>A0A6I9TY73</accession>
<evidence type="ECO:0000259" key="11">
    <source>
        <dbReference type="Pfam" id="PF01694"/>
    </source>
</evidence>
<dbReference type="InterPro" id="IPR002610">
    <property type="entry name" value="Peptidase_S54_rhomboid-like"/>
</dbReference>
<feature type="compositionally biased region" description="Polar residues" evidence="10">
    <location>
        <begin position="1"/>
        <end position="10"/>
    </location>
</feature>
<dbReference type="GeneID" id="105170837"/>
<evidence type="ECO:0000256" key="10">
    <source>
        <dbReference type="SAM" id="MobiDB-lite"/>
    </source>
</evidence>
<feature type="transmembrane region" description="Helical" evidence="9">
    <location>
        <begin position="173"/>
        <end position="191"/>
    </location>
</feature>
<dbReference type="KEGG" id="sind:105170837"/>
<dbReference type="Proteomes" id="UP000504604">
    <property type="component" value="Linkage group LG9"/>
</dbReference>
<dbReference type="PANTHER" id="PTHR22936">
    <property type="entry name" value="RHOMBOID-RELATED"/>
    <property type="match status" value="1"/>
</dbReference>
<keyword evidence="7 9" id="KW-1133">Transmembrane helix</keyword>
<feature type="transmembrane region" description="Helical" evidence="9">
    <location>
        <begin position="228"/>
        <end position="244"/>
    </location>
</feature>
<dbReference type="InParanoid" id="A0A6I9TY73"/>
<dbReference type="AlphaFoldDB" id="A0A6I9TY73"/>
<comment type="catalytic activity">
    <reaction evidence="1 9">
        <text>Cleaves type-1 transmembrane domains using a catalytic dyad composed of serine and histidine that are contributed by different transmembrane domains.</text>
        <dbReference type="EC" id="3.4.21.105"/>
    </reaction>
</comment>
<feature type="region of interest" description="Disordered" evidence="10">
    <location>
        <begin position="1"/>
        <end position="34"/>
    </location>
</feature>
<comment type="similarity">
    <text evidence="3 9">Belongs to the peptidase S54 family.</text>
</comment>
<feature type="transmembrane region" description="Helical" evidence="9">
    <location>
        <begin position="140"/>
        <end position="161"/>
    </location>
</feature>
<evidence type="ECO:0000256" key="6">
    <source>
        <dbReference type="ARBA" id="ARBA00022825"/>
    </source>
</evidence>
<evidence type="ECO:0000256" key="1">
    <source>
        <dbReference type="ARBA" id="ARBA00000156"/>
    </source>
</evidence>